<keyword evidence="1" id="KW-0732">Signal</keyword>
<feature type="signal peptide" evidence="1">
    <location>
        <begin position="1"/>
        <end position="24"/>
    </location>
</feature>
<gene>
    <name evidence="2" type="ORF">H920_13322</name>
</gene>
<proteinExistence type="predicted"/>
<evidence type="ECO:0000313" key="3">
    <source>
        <dbReference type="Proteomes" id="UP000028990"/>
    </source>
</evidence>
<sequence>MAAVLIRGALIFTMSITSWLQCRSFSLVAQILHPTAAGFLASTPGHWAFPVQILNRDVHETLPWAQPLAGLLGDTALDSKPLAGCA</sequence>
<reference evidence="2 3" key="1">
    <citation type="submission" date="2013-11" db="EMBL/GenBank/DDBJ databases">
        <title>The Damaraland mole rat (Fukomys damarensis) genome and evolution of African mole rats.</title>
        <authorList>
            <person name="Gladyshev V.N."/>
            <person name="Fang X."/>
        </authorList>
    </citation>
    <scope>NUCLEOTIDE SEQUENCE [LARGE SCALE GENOMIC DNA]</scope>
    <source>
        <tissue evidence="2">Liver</tissue>
    </source>
</reference>
<keyword evidence="3" id="KW-1185">Reference proteome</keyword>
<feature type="chain" id="PRO_5001871188" description="Secreted protein" evidence="1">
    <location>
        <begin position="25"/>
        <end position="86"/>
    </location>
</feature>
<organism evidence="2 3">
    <name type="scientific">Fukomys damarensis</name>
    <name type="common">Damaraland mole rat</name>
    <name type="synonym">Cryptomys damarensis</name>
    <dbReference type="NCBI Taxonomy" id="885580"/>
    <lineage>
        <taxon>Eukaryota</taxon>
        <taxon>Metazoa</taxon>
        <taxon>Chordata</taxon>
        <taxon>Craniata</taxon>
        <taxon>Vertebrata</taxon>
        <taxon>Euteleostomi</taxon>
        <taxon>Mammalia</taxon>
        <taxon>Eutheria</taxon>
        <taxon>Euarchontoglires</taxon>
        <taxon>Glires</taxon>
        <taxon>Rodentia</taxon>
        <taxon>Hystricomorpha</taxon>
        <taxon>Bathyergidae</taxon>
        <taxon>Fukomys</taxon>
    </lineage>
</organism>
<evidence type="ECO:0000313" key="2">
    <source>
        <dbReference type="EMBL" id="KFO25294.1"/>
    </source>
</evidence>
<evidence type="ECO:0008006" key="4">
    <source>
        <dbReference type="Google" id="ProtNLM"/>
    </source>
</evidence>
<evidence type="ECO:0000256" key="1">
    <source>
        <dbReference type="SAM" id="SignalP"/>
    </source>
</evidence>
<dbReference type="AlphaFoldDB" id="A0A091CZN4"/>
<protein>
    <recommendedName>
        <fullName evidence="4">Secreted protein</fullName>
    </recommendedName>
</protein>
<dbReference type="EMBL" id="KN123376">
    <property type="protein sequence ID" value="KFO25294.1"/>
    <property type="molecule type" value="Genomic_DNA"/>
</dbReference>
<name>A0A091CZN4_FUKDA</name>
<accession>A0A091CZN4</accession>
<dbReference type="Proteomes" id="UP000028990">
    <property type="component" value="Unassembled WGS sequence"/>
</dbReference>